<dbReference type="InterPro" id="IPR000515">
    <property type="entry name" value="MetI-like"/>
</dbReference>
<dbReference type="PANTHER" id="PTHR43386">
    <property type="entry name" value="OLIGOPEPTIDE TRANSPORT SYSTEM PERMEASE PROTEIN APPC"/>
    <property type="match status" value="1"/>
</dbReference>
<evidence type="ECO:0000256" key="3">
    <source>
        <dbReference type="ARBA" id="ARBA00022475"/>
    </source>
</evidence>
<evidence type="ECO:0000256" key="7">
    <source>
        <dbReference type="ARBA" id="ARBA00022927"/>
    </source>
</evidence>
<gene>
    <name evidence="14" type="ORF">SAMN04489737_0795</name>
</gene>
<evidence type="ECO:0000259" key="13">
    <source>
        <dbReference type="PROSITE" id="PS50928"/>
    </source>
</evidence>
<dbReference type="STRING" id="131112.SAMN04489737_0795"/>
<evidence type="ECO:0000256" key="5">
    <source>
        <dbReference type="ARBA" id="ARBA00022692"/>
    </source>
</evidence>
<dbReference type="Pfam" id="PF00528">
    <property type="entry name" value="BPD_transp_1"/>
    <property type="match status" value="1"/>
</dbReference>
<dbReference type="Gene3D" id="1.10.3720.10">
    <property type="entry name" value="MetI-like"/>
    <property type="match status" value="1"/>
</dbReference>
<dbReference type="GO" id="GO:0015031">
    <property type="term" value="P:protein transport"/>
    <property type="evidence" value="ECO:0007669"/>
    <property type="project" value="UniProtKB-KW"/>
</dbReference>
<evidence type="ECO:0000256" key="2">
    <source>
        <dbReference type="ARBA" id="ARBA00022448"/>
    </source>
</evidence>
<protein>
    <recommendedName>
        <fullName evidence="11">Oligopeptide transport system permease protein OppC</fullName>
    </recommendedName>
</protein>
<feature type="transmembrane region" description="Helical" evidence="12">
    <location>
        <begin position="116"/>
        <end position="140"/>
    </location>
</feature>
<dbReference type="EMBL" id="LT629804">
    <property type="protein sequence ID" value="SDU79231.1"/>
    <property type="molecule type" value="Genomic_DNA"/>
</dbReference>
<feature type="transmembrane region" description="Helical" evidence="12">
    <location>
        <begin position="280"/>
        <end position="303"/>
    </location>
</feature>
<dbReference type="GO" id="GO:0005886">
    <property type="term" value="C:plasma membrane"/>
    <property type="evidence" value="ECO:0007669"/>
    <property type="project" value="UniProtKB-SubCell"/>
</dbReference>
<feature type="transmembrane region" description="Helical" evidence="12">
    <location>
        <begin position="235"/>
        <end position="259"/>
    </location>
</feature>
<keyword evidence="2 12" id="KW-0813">Transport</keyword>
<evidence type="ECO:0000313" key="14">
    <source>
        <dbReference type="EMBL" id="SDU79231.1"/>
    </source>
</evidence>
<dbReference type="Proteomes" id="UP000214355">
    <property type="component" value="Chromosome I"/>
</dbReference>
<dbReference type="OrthoDB" id="6637947at2"/>
<proteinExistence type="inferred from homology"/>
<keyword evidence="9 12" id="KW-0472">Membrane</keyword>
<keyword evidence="3" id="KW-1003">Cell membrane</keyword>
<dbReference type="AlphaFoldDB" id="A0A1H2LF73"/>
<dbReference type="Pfam" id="PF12911">
    <property type="entry name" value="OppC_N"/>
    <property type="match status" value="1"/>
</dbReference>
<sequence>MMTTEHSPMVSRADVDTVQAQLEKDAQIRLESSHRYTRGQLIRRRFLRNWTAVVGVFMLGGVILFALFGSYLSSWDYLTRDRTAALQAPSPNHWFGTDNRGRDLFALTVQGLRTSLVIGFSVAFLQTGWAALFGSSIAYFGKWVDKAGSWIIDLMLVIPSFLLIAVINQRLGGQSGSVPVLIFLLALFGWMLTARVVRSMTMSVKNLDYVHAAQYMSVPPFVVIVRHIIPNISSLLIIDFTLGIAGAVLSETTLSYFGLGIKDPQISLGGLIGSGQSSALTHSWLFVPPALVLVFMLVSVNFIGDGLRDAIDPTSKSGGKA</sequence>
<dbReference type="CDD" id="cd06261">
    <property type="entry name" value="TM_PBP2"/>
    <property type="match status" value="1"/>
</dbReference>
<keyword evidence="6" id="KW-0571">Peptide transport</keyword>
<dbReference type="PANTHER" id="PTHR43386:SF2">
    <property type="entry name" value="OLIGOPEPTIDE TRANSPORT SYSTEM PERMEASE PROTEIN OPPC"/>
    <property type="match status" value="1"/>
</dbReference>
<feature type="domain" description="ABC transmembrane type-1" evidence="13">
    <location>
        <begin position="112"/>
        <end position="304"/>
    </location>
</feature>
<dbReference type="GO" id="GO:0015833">
    <property type="term" value="P:peptide transport"/>
    <property type="evidence" value="ECO:0007669"/>
    <property type="project" value="UniProtKB-KW"/>
</dbReference>
<reference evidence="15" key="1">
    <citation type="submission" date="2016-10" db="EMBL/GenBank/DDBJ databases">
        <authorList>
            <person name="Varghese N."/>
            <person name="Submissions S."/>
        </authorList>
    </citation>
    <scope>NUCLEOTIDE SEQUENCE [LARGE SCALE GENOMIC DNA]</scope>
    <source>
        <strain evidence="15">DSM 10002</strain>
    </source>
</reference>
<keyword evidence="8 12" id="KW-1133">Transmembrane helix</keyword>
<evidence type="ECO:0000256" key="8">
    <source>
        <dbReference type="ARBA" id="ARBA00022989"/>
    </source>
</evidence>
<evidence type="ECO:0000256" key="10">
    <source>
        <dbReference type="ARBA" id="ARBA00024202"/>
    </source>
</evidence>
<organism evidence="14 15">
    <name type="scientific">Arcanobacterium phocae</name>
    <dbReference type="NCBI Taxonomy" id="131112"/>
    <lineage>
        <taxon>Bacteria</taxon>
        <taxon>Bacillati</taxon>
        <taxon>Actinomycetota</taxon>
        <taxon>Actinomycetes</taxon>
        <taxon>Actinomycetales</taxon>
        <taxon>Actinomycetaceae</taxon>
        <taxon>Arcanobacterium</taxon>
    </lineage>
</organism>
<feature type="transmembrane region" description="Helical" evidence="12">
    <location>
        <begin position="147"/>
        <end position="167"/>
    </location>
</feature>
<evidence type="ECO:0000256" key="12">
    <source>
        <dbReference type="RuleBase" id="RU363032"/>
    </source>
</evidence>
<evidence type="ECO:0000256" key="4">
    <source>
        <dbReference type="ARBA" id="ARBA00022519"/>
    </source>
</evidence>
<keyword evidence="5 12" id="KW-0812">Transmembrane</keyword>
<name>A0A1H2LF73_9ACTO</name>
<dbReference type="InterPro" id="IPR050366">
    <property type="entry name" value="BP-dependent_transpt_permease"/>
</dbReference>
<evidence type="ECO:0000256" key="1">
    <source>
        <dbReference type="ARBA" id="ARBA00004429"/>
    </source>
</evidence>
<feature type="transmembrane region" description="Helical" evidence="12">
    <location>
        <begin position="179"/>
        <end position="197"/>
    </location>
</feature>
<feature type="transmembrane region" description="Helical" evidence="12">
    <location>
        <begin position="50"/>
        <end position="72"/>
    </location>
</feature>
<accession>A0A1H2LF73</accession>
<dbReference type="InterPro" id="IPR035906">
    <property type="entry name" value="MetI-like_sf"/>
</dbReference>
<dbReference type="SUPFAM" id="SSF161098">
    <property type="entry name" value="MetI-like"/>
    <property type="match status" value="1"/>
</dbReference>
<keyword evidence="7" id="KW-0653">Protein transport</keyword>
<dbReference type="GO" id="GO:0055085">
    <property type="term" value="P:transmembrane transport"/>
    <property type="evidence" value="ECO:0007669"/>
    <property type="project" value="InterPro"/>
</dbReference>
<keyword evidence="4" id="KW-0997">Cell inner membrane</keyword>
<evidence type="ECO:0000256" key="6">
    <source>
        <dbReference type="ARBA" id="ARBA00022856"/>
    </source>
</evidence>
<comment type="similarity">
    <text evidence="10">Belongs to the binding-protein-dependent transport system permease family. OppBC subfamily.</text>
</comment>
<dbReference type="InterPro" id="IPR025966">
    <property type="entry name" value="OppC_N"/>
</dbReference>
<evidence type="ECO:0000256" key="9">
    <source>
        <dbReference type="ARBA" id="ARBA00023136"/>
    </source>
</evidence>
<evidence type="ECO:0000256" key="11">
    <source>
        <dbReference type="ARBA" id="ARBA00072251"/>
    </source>
</evidence>
<comment type="subcellular location">
    <subcellularLocation>
        <location evidence="1">Cell inner membrane</location>
        <topology evidence="1">Multi-pass membrane protein</topology>
    </subcellularLocation>
    <subcellularLocation>
        <location evidence="12">Cell membrane</location>
        <topology evidence="12">Multi-pass membrane protein</topology>
    </subcellularLocation>
</comment>
<evidence type="ECO:0000313" key="15">
    <source>
        <dbReference type="Proteomes" id="UP000214355"/>
    </source>
</evidence>
<dbReference type="PROSITE" id="PS50928">
    <property type="entry name" value="ABC_TM1"/>
    <property type="match status" value="1"/>
</dbReference>
<keyword evidence="15" id="KW-1185">Reference proteome</keyword>